<evidence type="ECO:0000256" key="1">
    <source>
        <dbReference type="ARBA" id="ARBA00022612"/>
    </source>
</evidence>
<reference evidence="5 6" key="1">
    <citation type="submission" date="2017-01" db="EMBL/GenBank/DDBJ databases">
        <authorList>
            <person name="Mah S.A."/>
            <person name="Swanson W.J."/>
            <person name="Moy G.W."/>
            <person name="Vacquier V.D."/>
        </authorList>
    </citation>
    <scope>NUCLEOTIDE SEQUENCE [LARGE SCALE GENOMIC DNA]</scope>
    <source>
        <strain evidence="5 6">NIO-1016</strain>
    </source>
</reference>
<evidence type="ECO:0000313" key="5">
    <source>
        <dbReference type="EMBL" id="SIQ89878.1"/>
    </source>
</evidence>
<dbReference type="EMBL" id="MWSK01000004">
    <property type="protein sequence ID" value="OXS77945.1"/>
    <property type="molecule type" value="Genomic_DNA"/>
</dbReference>
<dbReference type="Pfam" id="PF10668">
    <property type="entry name" value="Phage_terminase"/>
    <property type="match status" value="1"/>
</dbReference>
<dbReference type="Proteomes" id="UP000215545">
    <property type="component" value="Unassembled WGS sequence"/>
</dbReference>
<dbReference type="OrthoDB" id="7358785at2"/>
<evidence type="ECO:0000256" key="2">
    <source>
        <dbReference type="ARBA" id="ARBA00023219"/>
    </source>
</evidence>
<dbReference type="InterPro" id="IPR005335">
    <property type="entry name" value="Terminase_ssu"/>
</dbReference>
<name>A0A1N6WIM9_9BACI</name>
<reference evidence="4" key="3">
    <citation type="submission" date="2017-03" db="EMBL/GenBank/DDBJ databases">
        <authorList>
            <person name="Dastager S.G."/>
            <person name="Neurgaonkar P.S."/>
            <person name="Dharne M.S."/>
        </authorList>
    </citation>
    <scope>NUCLEOTIDE SEQUENCE</scope>
    <source>
        <strain evidence="4">DSM 25145</strain>
    </source>
</reference>
<dbReference type="PANTHER" id="PTHR41328:SF3">
    <property type="entry name" value="PBSX PHAGE TERMINASE SMALL SUBUNIT"/>
    <property type="match status" value="1"/>
</dbReference>
<dbReference type="STRING" id="1017273.SAMN05443094_104178"/>
<evidence type="ECO:0000313" key="7">
    <source>
        <dbReference type="Proteomes" id="UP000215545"/>
    </source>
</evidence>
<dbReference type="Gene3D" id="1.10.10.1400">
    <property type="entry name" value="Terminase, small subunit, N-terminal DNA-binding domain, HTH motif"/>
    <property type="match status" value="1"/>
</dbReference>
<keyword evidence="2" id="KW-0231">Viral genome packaging</keyword>
<keyword evidence="1" id="KW-1188">Viral release from host cell</keyword>
<dbReference type="Pfam" id="PF03592">
    <property type="entry name" value="Terminase_2"/>
    <property type="match status" value="1"/>
</dbReference>
<evidence type="ECO:0000259" key="3">
    <source>
        <dbReference type="Pfam" id="PF10668"/>
    </source>
</evidence>
<organism evidence="5 6">
    <name type="scientific">Domibacillus enclensis</name>
    <dbReference type="NCBI Taxonomy" id="1017273"/>
    <lineage>
        <taxon>Bacteria</taxon>
        <taxon>Bacillati</taxon>
        <taxon>Bacillota</taxon>
        <taxon>Bacilli</taxon>
        <taxon>Bacillales</taxon>
        <taxon>Bacillaceae</taxon>
        <taxon>Domibacillus</taxon>
    </lineage>
</organism>
<keyword evidence="7" id="KW-1185">Reference proteome</keyword>
<evidence type="ECO:0000313" key="4">
    <source>
        <dbReference type="EMBL" id="OXS77945.1"/>
    </source>
</evidence>
<dbReference type="GO" id="GO:0051276">
    <property type="term" value="P:chromosome organization"/>
    <property type="evidence" value="ECO:0007669"/>
    <property type="project" value="InterPro"/>
</dbReference>
<dbReference type="EMBL" id="FTLX01000004">
    <property type="protein sequence ID" value="SIQ89878.1"/>
    <property type="molecule type" value="Genomic_DNA"/>
</dbReference>
<reference evidence="7" key="2">
    <citation type="submission" date="2017-03" db="EMBL/GenBank/DDBJ databases">
        <title>Bacillus sp. V-88(T) DSM27956, whole genome shotgun sequencing project.</title>
        <authorList>
            <person name="Dastager S.G."/>
            <person name="Neurgaonkar P.S."/>
            <person name="Dharne M.S."/>
        </authorList>
    </citation>
    <scope>NUCLEOTIDE SEQUENCE [LARGE SCALE GENOMIC DNA]</scope>
    <source>
        <strain evidence="7">DSM 25145</strain>
    </source>
</reference>
<dbReference type="InterPro" id="IPR018925">
    <property type="entry name" value="XtmA-like_N"/>
</dbReference>
<dbReference type="Proteomes" id="UP000186385">
    <property type="component" value="Unassembled WGS sequence"/>
</dbReference>
<dbReference type="RefSeq" id="WP_045850524.1">
    <property type="nucleotide sequence ID" value="NZ_FTLX01000004.1"/>
</dbReference>
<dbReference type="InterPro" id="IPR052404">
    <property type="entry name" value="SPP1-like_terminase"/>
</dbReference>
<accession>A0A1N6WIM9</accession>
<evidence type="ECO:0000313" key="6">
    <source>
        <dbReference type="Proteomes" id="UP000186385"/>
    </source>
</evidence>
<sequence length="314" mass="35825">MARQRDPKRDEAFEIWKLHIGEITNRALAEQLGVPEKTISGWKSKDKWNDKLNGVLPKKIRSTPNNKGAKKERALNKRKPIADEVEVSEITEQQRLFCMHYVKSFNATIAAIKAGYSKDTAHVQGSRLLRNVKVSEYIRELKADLQEELFISARDVLDQYAKIAFADITDYVTFHRKDIHTGKYDTILEEDGSVKEVIPRIHSYNEMFFKNSDAIDGTIVTEVKQGKDGVSVKLADRMKAIEKLEKYTGLFGDNELLLLEKAKAKAEIAKKHAEIAKIRGEDDEEDYEDDGFEAALDAVTEEVWMDEDSDAEEE</sequence>
<dbReference type="AlphaFoldDB" id="A0A1N6WIM9"/>
<dbReference type="InterPro" id="IPR038713">
    <property type="entry name" value="Terminase_Gp1_N_sf"/>
</dbReference>
<feature type="domain" description="PBSX phage terminase small subunit-like N-terminal" evidence="3">
    <location>
        <begin position="1"/>
        <end position="62"/>
    </location>
</feature>
<protein>
    <submittedName>
        <fullName evidence="5">Phage terminase small subunit</fullName>
    </submittedName>
</protein>
<proteinExistence type="predicted"/>
<dbReference type="PANTHER" id="PTHR41328">
    <property type="entry name" value="TERMINASE SMALL SUBUNIT-RELATED"/>
    <property type="match status" value="1"/>
</dbReference>
<gene>
    <name evidence="4" type="ORF">B1B05_10085</name>
    <name evidence="5" type="ORF">SAMN05443094_104178</name>
</gene>